<dbReference type="GO" id="GO:0071949">
    <property type="term" value="F:FAD binding"/>
    <property type="evidence" value="ECO:0007669"/>
    <property type="project" value="InterPro"/>
</dbReference>
<dbReference type="RefSeq" id="WP_074204601.1">
    <property type="nucleotide sequence ID" value="NZ_FSQW01000001.1"/>
</dbReference>
<keyword evidence="1" id="KW-0560">Oxidoreductase</keyword>
<dbReference type="Gene3D" id="3.50.50.60">
    <property type="entry name" value="FAD/NAD(P)-binding domain"/>
    <property type="match status" value="1"/>
</dbReference>
<sequence>MNTQTAGIEPIFPQRNIPPVLIAGAGPVGCLAALYLAQHGIPVILFEGKEELPIDLRASTFHPPTLDLLDKVGLTERLIPQGLIVREFQFRERKTGDVARFNMARLNGETRHPYRLQCEQFKMTRTAVEMLAQYPHAEVRYSAGVVGYREDGESVEALIFDGDHEERVRGSFLIGADGASSRIRQASGTKFEGLTYPERFLVVSTNFPFEHHFDNLSWVNYVSDPDEWCVMLKTPSLWRIQVPTPIDANPKDLLSDAFIESRLQRLHAKESPYQIAHRTLYKVHQRVAETYRVGRRVLLAGDSAHVNNPLGGMGMNGGVQDAYNLCEKIVDIVHGRANMDQALDLYDLQRRTVCVDFIQNRTKENKAMMETKDASLQAARQRKFMEIVGDPEREKQYLMESSMIKSWRTSYAIAA</sequence>
<dbReference type="InterPro" id="IPR002938">
    <property type="entry name" value="FAD-bd"/>
</dbReference>
<evidence type="ECO:0000256" key="1">
    <source>
        <dbReference type="ARBA" id="ARBA00023002"/>
    </source>
</evidence>
<protein>
    <submittedName>
        <fullName evidence="3">3-(3-hydroxy-phenyl)propionate hydroxylase</fullName>
    </submittedName>
</protein>
<reference evidence="4" key="1">
    <citation type="submission" date="2016-11" db="EMBL/GenBank/DDBJ databases">
        <authorList>
            <person name="Varghese N."/>
            <person name="Submissions S."/>
        </authorList>
    </citation>
    <scope>NUCLEOTIDE SEQUENCE [LARGE SCALE GENOMIC DNA]</scope>
    <source>
        <strain evidence="4">DSM 22363</strain>
    </source>
</reference>
<dbReference type="Gene3D" id="3.30.70.2450">
    <property type="match status" value="1"/>
</dbReference>
<keyword evidence="4" id="KW-1185">Reference proteome</keyword>
<accession>A0A1N6D9G2</accession>
<dbReference type="PRINTS" id="PR00420">
    <property type="entry name" value="RNGMNOXGNASE"/>
</dbReference>
<gene>
    <name evidence="3" type="ORF">SAMN02745824_1719</name>
</gene>
<dbReference type="InterPro" id="IPR050631">
    <property type="entry name" value="PheA/TfdB_FAD_monoxygenase"/>
</dbReference>
<dbReference type="EMBL" id="FSQW01000001">
    <property type="protein sequence ID" value="SIN67367.1"/>
    <property type="molecule type" value="Genomic_DNA"/>
</dbReference>
<evidence type="ECO:0000313" key="4">
    <source>
        <dbReference type="Proteomes" id="UP000185192"/>
    </source>
</evidence>
<feature type="domain" description="FAD-binding" evidence="2">
    <location>
        <begin position="19"/>
        <end position="359"/>
    </location>
</feature>
<proteinExistence type="predicted"/>
<evidence type="ECO:0000259" key="2">
    <source>
        <dbReference type="Pfam" id="PF01494"/>
    </source>
</evidence>
<organism evidence="3 4">
    <name type="scientific">Parasphingorhabdus marina DSM 22363</name>
    <dbReference type="NCBI Taxonomy" id="1123272"/>
    <lineage>
        <taxon>Bacteria</taxon>
        <taxon>Pseudomonadati</taxon>
        <taxon>Pseudomonadota</taxon>
        <taxon>Alphaproteobacteria</taxon>
        <taxon>Sphingomonadales</taxon>
        <taxon>Sphingomonadaceae</taxon>
        <taxon>Parasphingorhabdus</taxon>
    </lineage>
</organism>
<dbReference type="GO" id="GO:0019622">
    <property type="term" value="P:3-(3-hydroxy)phenylpropionate catabolic process"/>
    <property type="evidence" value="ECO:0007669"/>
    <property type="project" value="TreeGrafter"/>
</dbReference>
<evidence type="ECO:0000313" key="3">
    <source>
        <dbReference type="EMBL" id="SIN67367.1"/>
    </source>
</evidence>
<dbReference type="Pfam" id="PF01494">
    <property type="entry name" value="FAD_binding_3"/>
    <property type="match status" value="1"/>
</dbReference>
<dbReference type="SUPFAM" id="SSF51905">
    <property type="entry name" value="FAD/NAD(P)-binding domain"/>
    <property type="match status" value="1"/>
</dbReference>
<dbReference type="InterPro" id="IPR036188">
    <property type="entry name" value="FAD/NAD-bd_sf"/>
</dbReference>
<dbReference type="AlphaFoldDB" id="A0A1N6D9G2"/>
<dbReference type="GO" id="GO:0008688">
    <property type="term" value="F:3-(3-hydroxyphenyl)propionate hydroxylase activity"/>
    <property type="evidence" value="ECO:0007669"/>
    <property type="project" value="TreeGrafter"/>
</dbReference>
<dbReference type="PANTHER" id="PTHR43476:SF3">
    <property type="entry name" value="FAD-BINDING MONOOXYGENASE"/>
    <property type="match status" value="1"/>
</dbReference>
<name>A0A1N6D9G2_9SPHN</name>
<dbReference type="Proteomes" id="UP000185192">
    <property type="component" value="Unassembled WGS sequence"/>
</dbReference>
<dbReference type="STRING" id="1123272.SAMN02745824_1719"/>
<dbReference type="PANTHER" id="PTHR43476">
    <property type="entry name" value="3-(3-HYDROXY-PHENYL)PROPIONATE/3-HYDROXYCINNAMIC ACID HYDROXYLASE"/>
    <property type="match status" value="1"/>
</dbReference>